<keyword evidence="5 8" id="KW-0812">Transmembrane</keyword>
<evidence type="ECO:0000256" key="6">
    <source>
        <dbReference type="ARBA" id="ARBA00022989"/>
    </source>
</evidence>
<keyword evidence="6 8" id="KW-1133">Transmembrane helix</keyword>
<feature type="domain" description="Type II secretion system protein GspF" evidence="9">
    <location>
        <begin position="32"/>
        <end position="155"/>
    </location>
</feature>
<evidence type="ECO:0000259" key="9">
    <source>
        <dbReference type="Pfam" id="PF00482"/>
    </source>
</evidence>
<proteinExistence type="inferred from homology"/>
<evidence type="ECO:0000256" key="2">
    <source>
        <dbReference type="ARBA" id="ARBA00005745"/>
    </source>
</evidence>
<evidence type="ECO:0000313" key="10">
    <source>
        <dbReference type="EMBL" id="SVC47591.1"/>
    </source>
</evidence>
<evidence type="ECO:0000256" key="8">
    <source>
        <dbReference type="SAM" id="Phobius"/>
    </source>
</evidence>
<reference evidence="10" key="1">
    <citation type="submission" date="2018-05" db="EMBL/GenBank/DDBJ databases">
        <authorList>
            <person name="Lanie J.A."/>
            <person name="Ng W.-L."/>
            <person name="Kazmierczak K.M."/>
            <person name="Andrzejewski T.M."/>
            <person name="Davidsen T.M."/>
            <person name="Wayne K.J."/>
            <person name="Tettelin H."/>
            <person name="Glass J.I."/>
            <person name="Rusch D."/>
            <person name="Podicherti R."/>
            <person name="Tsui H.-C.T."/>
            <person name="Winkler M.E."/>
        </authorList>
    </citation>
    <scope>NUCLEOTIDE SEQUENCE</scope>
</reference>
<dbReference type="PRINTS" id="PR00812">
    <property type="entry name" value="BCTERIALGSPF"/>
</dbReference>
<accession>A0A382MJY5</accession>
<feature type="domain" description="Type II secretion system protein GspF" evidence="9">
    <location>
        <begin position="240"/>
        <end position="359"/>
    </location>
</feature>
<dbReference type="GO" id="GO:0005886">
    <property type="term" value="C:plasma membrane"/>
    <property type="evidence" value="ECO:0007669"/>
    <property type="project" value="UniProtKB-SubCell"/>
</dbReference>
<evidence type="ECO:0000256" key="5">
    <source>
        <dbReference type="ARBA" id="ARBA00022692"/>
    </source>
</evidence>
<evidence type="ECO:0000256" key="4">
    <source>
        <dbReference type="ARBA" id="ARBA00022519"/>
    </source>
</evidence>
<dbReference type="PANTHER" id="PTHR30012:SF0">
    <property type="entry name" value="TYPE II SECRETION SYSTEM PROTEIN F-RELATED"/>
    <property type="match status" value="1"/>
</dbReference>
<dbReference type="AlphaFoldDB" id="A0A382MJY5"/>
<keyword evidence="7 8" id="KW-0472">Membrane</keyword>
<keyword evidence="3" id="KW-1003">Cell membrane</keyword>
<dbReference type="InterPro" id="IPR003004">
    <property type="entry name" value="GspF/PilC"/>
</dbReference>
<dbReference type="Pfam" id="PF00482">
    <property type="entry name" value="T2SSF"/>
    <property type="match status" value="2"/>
</dbReference>
<dbReference type="InterPro" id="IPR018076">
    <property type="entry name" value="T2SS_GspF_dom"/>
</dbReference>
<gene>
    <name evidence="10" type="ORF">METZ01_LOCUS300445</name>
</gene>
<sequence>QKIKKPKKGVQGGGFFDNLFLGKVKSADLTLFCKKISTMVKAGLPILDSFKMVEDQTDNKRLKLIIHQIAKDLEAGTSLSRCFAKNPKIFDKIFVNMIKAGEASGKLDIFLVKLTEILERREDIRRKIKSASFYPKILFFVAGGITVFMLLKVVPIFEEMYGGMGVPLPGLTKMIISASNFVQSKAGVMSFVILGLAYYLFGFANKRFPKFKRRIDKLSFKLPIFGNLIAQSIYARIALIMSNLVAAGVSVIETLEIVKETNDNLIVSDAIENVKRGIFSGVDLSKLFLKEPVFPAQFGQLIAVGEKTGNLEEMFTSIANYYQEEFDNAVETLSTAIEPLMIVVIGSLIGFLLLAMYMPIFNAGSVVGG</sequence>
<dbReference type="FunFam" id="1.20.81.30:FF:000001">
    <property type="entry name" value="Type II secretion system protein F"/>
    <property type="match status" value="1"/>
</dbReference>
<feature type="transmembrane region" description="Helical" evidence="8">
    <location>
        <begin position="340"/>
        <end position="360"/>
    </location>
</feature>
<keyword evidence="4" id="KW-0997">Cell inner membrane</keyword>
<evidence type="ECO:0000256" key="3">
    <source>
        <dbReference type="ARBA" id="ARBA00022475"/>
    </source>
</evidence>
<name>A0A382MJY5_9ZZZZ</name>
<feature type="transmembrane region" description="Helical" evidence="8">
    <location>
        <begin position="137"/>
        <end position="157"/>
    </location>
</feature>
<dbReference type="InterPro" id="IPR042094">
    <property type="entry name" value="T2SS_GspF_sf"/>
</dbReference>
<comment type="similarity">
    <text evidence="2">Belongs to the GSP F family.</text>
</comment>
<protein>
    <recommendedName>
        <fullName evidence="9">Type II secretion system protein GspF domain-containing protein</fullName>
    </recommendedName>
</protein>
<feature type="transmembrane region" description="Helical" evidence="8">
    <location>
        <begin position="186"/>
        <end position="204"/>
    </location>
</feature>
<evidence type="ECO:0000256" key="7">
    <source>
        <dbReference type="ARBA" id="ARBA00023136"/>
    </source>
</evidence>
<feature type="non-terminal residue" evidence="10">
    <location>
        <position position="1"/>
    </location>
</feature>
<comment type="subcellular location">
    <subcellularLocation>
        <location evidence="1">Cell inner membrane</location>
        <topology evidence="1">Multi-pass membrane protein</topology>
    </subcellularLocation>
</comment>
<dbReference type="GO" id="GO:0015628">
    <property type="term" value="P:protein secretion by the type II secretion system"/>
    <property type="evidence" value="ECO:0007669"/>
    <property type="project" value="TreeGrafter"/>
</dbReference>
<dbReference type="EMBL" id="UINC01093287">
    <property type="protein sequence ID" value="SVC47591.1"/>
    <property type="molecule type" value="Genomic_DNA"/>
</dbReference>
<organism evidence="10">
    <name type="scientific">marine metagenome</name>
    <dbReference type="NCBI Taxonomy" id="408172"/>
    <lineage>
        <taxon>unclassified sequences</taxon>
        <taxon>metagenomes</taxon>
        <taxon>ecological metagenomes</taxon>
    </lineage>
</organism>
<evidence type="ECO:0000256" key="1">
    <source>
        <dbReference type="ARBA" id="ARBA00004429"/>
    </source>
</evidence>
<dbReference type="Gene3D" id="1.20.81.30">
    <property type="entry name" value="Type II secretion system (T2SS), domain F"/>
    <property type="match status" value="2"/>
</dbReference>
<dbReference type="PANTHER" id="PTHR30012">
    <property type="entry name" value="GENERAL SECRETION PATHWAY PROTEIN"/>
    <property type="match status" value="1"/>
</dbReference>